<sequence length="77" mass="8981">MSSLYKSREERVQDVVKAYMNEQNTVRHSLTFGGQFLPYTESEKALMREEKAWALARLAIDKIMRLPHIVIKPLSET</sequence>
<name>A0ABW8GJJ3_9PROT</name>
<evidence type="ECO:0000313" key="2">
    <source>
        <dbReference type="Proteomes" id="UP001617669"/>
    </source>
</evidence>
<reference evidence="1 2" key="1">
    <citation type="submission" date="2024-11" db="EMBL/GenBank/DDBJ databases">
        <authorList>
            <person name="Kaparullina E.N."/>
            <person name="Delegan Y.A."/>
            <person name="Doronina N.V."/>
        </authorList>
    </citation>
    <scope>NUCLEOTIDE SEQUENCE [LARGE SCALE GENOMIC DNA]</scope>
    <source>
        <strain evidence="1 2">7sh_L</strain>
    </source>
</reference>
<dbReference type="EMBL" id="JBIWXY010000001">
    <property type="protein sequence ID" value="MFJ5445540.1"/>
    <property type="molecule type" value="Genomic_DNA"/>
</dbReference>
<comment type="caution">
    <text evidence="1">The sequence shown here is derived from an EMBL/GenBank/DDBJ whole genome shotgun (WGS) entry which is preliminary data.</text>
</comment>
<evidence type="ECO:0000313" key="1">
    <source>
        <dbReference type="EMBL" id="MFJ5445540.1"/>
    </source>
</evidence>
<dbReference type="RefSeq" id="WP_400879990.1">
    <property type="nucleotide sequence ID" value="NZ_JBIWXY010000001.1"/>
</dbReference>
<protein>
    <submittedName>
        <fullName evidence="1">Uncharacterized protein</fullName>
    </submittedName>
</protein>
<accession>A0ABW8GJJ3</accession>
<dbReference type="Proteomes" id="UP001617669">
    <property type="component" value="Unassembled WGS sequence"/>
</dbReference>
<organism evidence="1 2">
    <name type="scientific">Methylobacillus methanolivorans</name>
    <dbReference type="NCBI Taxonomy" id="1848927"/>
    <lineage>
        <taxon>Bacteria</taxon>
        <taxon>Pseudomonadati</taxon>
        <taxon>Pseudomonadota</taxon>
        <taxon>Betaproteobacteria</taxon>
        <taxon>Nitrosomonadales</taxon>
        <taxon>Methylophilaceae</taxon>
        <taxon>Methylobacillus</taxon>
    </lineage>
</organism>
<keyword evidence="2" id="KW-1185">Reference proteome</keyword>
<proteinExistence type="predicted"/>
<gene>
    <name evidence="1" type="ORF">ACIKP9_04795</name>
</gene>